<dbReference type="EC" id="2.6.1.16" evidence="3 10"/>
<evidence type="ECO:0000256" key="3">
    <source>
        <dbReference type="ARBA" id="ARBA00012916"/>
    </source>
</evidence>
<dbReference type="GO" id="GO:0005829">
    <property type="term" value="C:cytosol"/>
    <property type="evidence" value="ECO:0007669"/>
    <property type="project" value="TreeGrafter"/>
</dbReference>
<feature type="active site" description="For Fru-6P isomerization activity" evidence="10">
    <location>
        <position position="603"/>
    </location>
</feature>
<dbReference type="PROSITE" id="PS51278">
    <property type="entry name" value="GATASE_TYPE_2"/>
    <property type="match status" value="1"/>
</dbReference>
<evidence type="ECO:0000259" key="12">
    <source>
        <dbReference type="PROSITE" id="PS51464"/>
    </source>
</evidence>
<comment type="subunit">
    <text evidence="10">Homodimer.</text>
</comment>
<dbReference type="HAMAP" id="MF_00164">
    <property type="entry name" value="GlmS"/>
    <property type="match status" value="1"/>
</dbReference>
<evidence type="ECO:0000256" key="1">
    <source>
        <dbReference type="ARBA" id="ARBA00001031"/>
    </source>
</evidence>
<comment type="catalytic activity">
    <reaction evidence="1 10">
        <text>D-fructose 6-phosphate + L-glutamine = D-glucosamine 6-phosphate + L-glutamate</text>
        <dbReference type="Rhea" id="RHEA:13237"/>
        <dbReference type="ChEBI" id="CHEBI:29985"/>
        <dbReference type="ChEBI" id="CHEBI:58359"/>
        <dbReference type="ChEBI" id="CHEBI:58725"/>
        <dbReference type="ChEBI" id="CHEBI:61527"/>
        <dbReference type="EC" id="2.6.1.16"/>
    </reaction>
</comment>
<dbReference type="GO" id="GO:0097367">
    <property type="term" value="F:carbohydrate derivative binding"/>
    <property type="evidence" value="ECO:0007669"/>
    <property type="project" value="InterPro"/>
</dbReference>
<feature type="domain" description="SIS" evidence="12">
    <location>
        <begin position="286"/>
        <end position="425"/>
    </location>
</feature>
<organism evidence="13">
    <name type="scientific">uncultured Desulfobacterium sp</name>
    <dbReference type="NCBI Taxonomy" id="201089"/>
    <lineage>
        <taxon>Bacteria</taxon>
        <taxon>Pseudomonadati</taxon>
        <taxon>Thermodesulfobacteriota</taxon>
        <taxon>Desulfobacteria</taxon>
        <taxon>Desulfobacterales</taxon>
        <taxon>Desulfobacteriaceae</taxon>
        <taxon>Desulfobacterium</taxon>
        <taxon>environmental samples</taxon>
    </lineage>
</organism>
<dbReference type="InterPro" id="IPR047084">
    <property type="entry name" value="GFAT_N"/>
</dbReference>
<dbReference type="EMBL" id="OJIN01000177">
    <property type="protein sequence ID" value="SPD74884.1"/>
    <property type="molecule type" value="Genomic_DNA"/>
</dbReference>
<keyword evidence="5 10" id="KW-0963">Cytoplasm</keyword>
<dbReference type="PANTHER" id="PTHR10937">
    <property type="entry name" value="GLUCOSAMINE--FRUCTOSE-6-PHOSPHATE AMINOTRANSFERASE, ISOMERIZING"/>
    <property type="match status" value="1"/>
</dbReference>
<feature type="domain" description="SIS" evidence="12">
    <location>
        <begin position="457"/>
        <end position="598"/>
    </location>
</feature>
<accession>A0A445MZF6</accession>
<dbReference type="Pfam" id="PF01380">
    <property type="entry name" value="SIS"/>
    <property type="match status" value="2"/>
</dbReference>
<comment type="subcellular location">
    <subcellularLocation>
        <location evidence="2 10">Cytoplasm</location>
    </subcellularLocation>
</comment>
<dbReference type="InterPro" id="IPR035466">
    <property type="entry name" value="GlmS/AgaS_SIS"/>
</dbReference>
<dbReference type="SUPFAM" id="SSF56235">
    <property type="entry name" value="N-terminal nucleophile aminohydrolases (Ntn hydrolases)"/>
    <property type="match status" value="1"/>
</dbReference>
<keyword evidence="7 10" id="KW-0808">Transferase</keyword>
<dbReference type="FunFam" id="3.40.50.10490:FF:000001">
    <property type="entry name" value="Glutamine--fructose-6-phosphate aminotransferase [isomerizing]"/>
    <property type="match status" value="1"/>
</dbReference>
<evidence type="ECO:0000256" key="9">
    <source>
        <dbReference type="ARBA" id="ARBA00022962"/>
    </source>
</evidence>
<feature type="active site" description="Nucleophile; for GATase activity" evidence="10">
    <location>
        <position position="2"/>
    </location>
</feature>
<reference evidence="13" key="1">
    <citation type="submission" date="2018-01" db="EMBL/GenBank/DDBJ databases">
        <authorList>
            <person name="Regsiter A."/>
            <person name="William W."/>
        </authorList>
    </citation>
    <scope>NUCLEOTIDE SEQUENCE</scope>
    <source>
        <strain evidence="13">TRIP AH-1</strain>
    </source>
</reference>
<proteinExistence type="inferred from homology"/>
<keyword evidence="6 10" id="KW-0032">Aminotransferase</keyword>
<dbReference type="SUPFAM" id="SSF53697">
    <property type="entry name" value="SIS domain"/>
    <property type="match status" value="1"/>
</dbReference>
<dbReference type="NCBIfam" id="NF001484">
    <property type="entry name" value="PRK00331.1"/>
    <property type="match status" value="1"/>
</dbReference>
<evidence type="ECO:0000313" key="13">
    <source>
        <dbReference type="EMBL" id="SPD74884.1"/>
    </source>
</evidence>
<dbReference type="InterPro" id="IPR046348">
    <property type="entry name" value="SIS_dom_sf"/>
</dbReference>
<dbReference type="FunFam" id="3.60.20.10:FF:000006">
    <property type="entry name" value="Glutamine--fructose-6-phosphate aminotransferase [isomerizing]"/>
    <property type="match status" value="1"/>
</dbReference>
<dbReference type="CDD" id="cd00714">
    <property type="entry name" value="GFAT"/>
    <property type="match status" value="1"/>
</dbReference>
<dbReference type="Gene3D" id="3.60.20.10">
    <property type="entry name" value="Glutamine Phosphoribosylpyrophosphate, subunit 1, domain 1"/>
    <property type="match status" value="1"/>
</dbReference>
<dbReference type="GO" id="GO:0006487">
    <property type="term" value="P:protein N-linked glycosylation"/>
    <property type="evidence" value="ECO:0007669"/>
    <property type="project" value="TreeGrafter"/>
</dbReference>
<dbReference type="InterPro" id="IPR035490">
    <property type="entry name" value="GlmS/FrlB_SIS"/>
</dbReference>
<dbReference type="InterPro" id="IPR001347">
    <property type="entry name" value="SIS_dom"/>
</dbReference>
<feature type="initiator methionine" description="Removed" evidence="10">
    <location>
        <position position="1"/>
    </location>
</feature>
<dbReference type="InterPro" id="IPR029055">
    <property type="entry name" value="Ntn_hydrolases_N"/>
</dbReference>
<dbReference type="NCBIfam" id="TIGR01135">
    <property type="entry name" value="glmS"/>
    <property type="match status" value="1"/>
</dbReference>
<dbReference type="CDD" id="cd05009">
    <property type="entry name" value="SIS_GlmS_GlmD_2"/>
    <property type="match status" value="1"/>
</dbReference>
<sequence>MCGIVSYIGSREARSILLEGLKQLEYRGYDSAGLAIRQGNHIELYRAVGKIVELEKKIAGKEVKGTIGIAHTRWATHGEPTEENAHPHRDQNDDVFLIHNGIIENYLSLKKWMEKDGIVFRSQTDTEVLAQLIAINFEGDLSEAVRKAMSQVEGTFGLAVIHKNVPDEIVIARRGSPLIIGVSDHGYFAASDVSAMVRHTNKVVHLKDNELATLTAGGFSISTAQAIPIERDAETVEWRAEDAELNGFPHFMLKEIFEQPETIQNAMRGRLEPGEGVPKLGGIMPVWENIKECRHLVIVACGTSYYAGCVGRYVFEKLTEIDMEVELASEFRYRKLNFPPNTFILALSQSGETADTLAAIREAKRKGASLLGIVNVVGSSISRETEAGVYNHAGPEIGVASTKIFTSQLTILTLLALLLGRHQKLSLTEGVEAIRALQLLPDQVRAVLSQDNHIRAIAEKYHKRSNWLFLGRKFNYPIAMEGALKLKEVSYIHAEGYAAGEMKHGPIALINPDMPTVAIAPMDDMYDKMISNINEIKSRKGPIIAIATQGDEKVKELSDEIIEIPPTLDYLYPILAVIPCQLLAYHCANLLKRDIDKPRNLAKSVTVE</sequence>
<evidence type="ECO:0000256" key="10">
    <source>
        <dbReference type="HAMAP-Rule" id="MF_00164"/>
    </source>
</evidence>
<evidence type="ECO:0000256" key="6">
    <source>
        <dbReference type="ARBA" id="ARBA00022576"/>
    </source>
</evidence>
<dbReference type="GO" id="GO:0004360">
    <property type="term" value="F:glutamine-fructose-6-phosphate transaminase (isomerizing) activity"/>
    <property type="evidence" value="ECO:0007669"/>
    <property type="project" value="UniProtKB-UniRule"/>
</dbReference>
<dbReference type="Pfam" id="PF13522">
    <property type="entry name" value="GATase_6"/>
    <property type="match status" value="1"/>
</dbReference>
<keyword evidence="8" id="KW-0677">Repeat</keyword>
<dbReference type="Gene3D" id="3.40.50.10490">
    <property type="entry name" value="Glucose-6-phosphate isomerase like protein, domain 1"/>
    <property type="match status" value="2"/>
</dbReference>
<comment type="function">
    <text evidence="10">Catalyzes the first step in hexosamine metabolism, converting fructose-6P into glucosamine-6P using glutamine as a nitrogen source.</text>
</comment>
<dbReference type="PROSITE" id="PS51464">
    <property type="entry name" value="SIS"/>
    <property type="match status" value="2"/>
</dbReference>
<dbReference type="AlphaFoldDB" id="A0A445MZF6"/>
<dbReference type="GO" id="GO:0006002">
    <property type="term" value="P:fructose 6-phosphate metabolic process"/>
    <property type="evidence" value="ECO:0007669"/>
    <property type="project" value="TreeGrafter"/>
</dbReference>
<evidence type="ECO:0000256" key="7">
    <source>
        <dbReference type="ARBA" id="ARBA00022679"/>
    </source>
</evidence>
<feature type="domain" description="Glutamine amidotransferase type-2" evidence="11">
    <location>
        <begin position="2"/>
        <end position="217"/>
    </location>
</feature>
<dbReference type="GO" id="GO:0005975">
    <property type="term" value="P:carbohydrate metabolic process"/>
    <property type="evidence" value="ECO:0007669"/>
    <property type="project" value="UniProtKB-UniRule"/>
</dbReference>
<dbReference type="GO" id="GO:0006047">
    <property type="term" value="P:UDP-N-acetylglucosamine metabolic process"/>
    <property type="evidence" value="ECO:0007669"/>
    <property type="project" value="TreeGrafter"/>
</dbReference>
<evidence type="ECO:0000256" key="5">
    <source>
        <dbReference type="ARBA" id="ARBA00022490"/>
    </source>
</evidence>
<name>A0A445MZF6_9BACT</name>
<dbReference type="InterPro" id="IPR005855">
    <property type="entry name" value="GFAT"/>
</dbReference>
<evidence type="ECO:0000256" key="2">
    <source>
        <dbReference type="ARBA" id="ARBA00004496"/>
    </source>
</evidence>
<keyword evidence="9" id="KW-0315">Glutamine amidotransferase</keyword>
<evidence type="ECO:0000259" key="11">
    <source>
        <dbReference type="PROSITE" id="PS51278"/>
    </source>
</evidence>
<gene>
    <name evidence="10 13" type="primary">glmS</name>
    <name evidence="13" type="ORF">PITCH_A360019</name>
</gene>
<dbReference type="InterPro" id="IPR017932">
    <property type="entry name" value="GATase_2_dom"/>
</dbReference>
<dbReference type="PANTHER" id="PTHR10937:SF0">
    <property type="entry name" value="GLUTAMINE--FRUCTOSE-6-PHOSPHATE TRANSAMINASE (ISOMERIZING)"/>
    <property type="match status" value="1"/>
</dbReference>
<protein>
    <recommendedName>
        <fullName evidence="4 10">Glutamine--fructose-6-phosphate aminotransferase [isomerizing]</fullName>
        <ecNumber evidence="3 10">2.6.1.16</ecNumber>
    </recommendedName>
    <alternativeName>
        <fullName evidence="10">D-fructose-6-phosphate amidotransferase</fullName>
    </alternativeName>
    <alternativeName>
        <fullName evidence="10">GFAT</fullName>
    </alternativeName>
    <alternativeName>
        <fullName evidence="10">Glucosamine-6-phosphate synthase</fullName>
    </alternativeName>
    <alternativeName>
        <fullName evidence="10">Hexosephosphate aminotransferase</fullName>
    </alternativeName>
    <alternativeName>
        <fullName evidence="10">L-glutamine--D-fructose-6-phosphate amidotransferase</fullName>
    </alternativeName>
</protein>
<dbReference type="CDD" id="cd05008">
    <property type="entry name" value="SIS_GlmS_GlmD_1"/>
    <property type="match status" value="1"/>
</dbReference>
<evidence type="ECO:0000256" key="4">
    <source>
        <dbReference type="ARBA" id="ARBA00016090"/>
    </source>
</evidence>
<evidence type="ECO:0000256" key="8">
    <source>
        <dbReference type="ARBA" id="ARBA00022737"/>
    </source>
</evidence>